<keyword evidence="4" id="KW-1003">Cell membrane</keyword>
<dbReference type="AlphaFoldDB" id="A0A4V5LRA6"/>
<evidence type="ECO:0000256" key="5">
    <source>
        <dbReference type="ARBA" id="ARBA00022553"/>
    </source>
</evidence>
<dbReference type="InterPro" id="IPR036097">
    <property type="entry name" value="HisK_dim/P_sf"/>
</dbReference>
<dbReference type="Gene3D" id="3.30.565.10">
    <property type="entry name" value="Histidine kinase-like ATPase, C-terminal domain"/>
    <property type="match status" value="1"/>
</dbReference>
<evidence type="ECO:0000256" key="14">
    <source>
        <dbReference type="SAM" id="Phobius"/>
    </source>
</evidence>
<dbReference type="SMART" id="SM00304">
    <property type="entry name" value="HAMP"/>
    <property type="match status" value="1"/>
</dbReference>
<evidence type="ECO:0000256" key="2">
    <source>
        <dbReference type="ARBA" id="ARBA00004651"/>
    </source>
</evidence>
<evidence type="ECO:0000259" key="16">
    <source>
        <dbReference type="PROSITE" id="PS50885"/>
    </source>
</evidence>
<feature type="transmembrane region" description="Helical" evidence="14">
    <location>
        <begin position="165"/>
        <end position="185"/>
    </location>
</feature>
<feature type="transmembrane region" description="Helical" evidence="14">
    <location>
        <begin position="6"/>
        <end position="28"/>
    </location>
</feature>
<dbReference type="EC" id="2.7.13.3" evidence="3"/>
<dbReference type="EMBL" id="SUPK01000016">
    <property type="protein sequence ID" value="TJY37669.1"/>
    <property type="molecule type" value="Genomic_DNA"/>
</dbReference>
<sequence length="469" mass="53059">MLYYLFFSVLSFAIIIISVNKAIDYFSFITIEKQMMEKADLSELSFREVLANHERSKAEGQVTNVPRSALETLKATGKEVRIYDRNQKLVGLAVNGIIVKDGHPLIFKDNIENALQGNYSYKVTDSKLLYFAVPIQDMYYQNSYVFEFVEDISYFYAILDQIRSILFVGAGGFLVLITFSSLFIARNTTKPIIYLLGATEKFSNQQFQPVTMNRKDELGMLADGLNRMGIQLNHYIQYQKQFVSNVSHELKTPLAAIRGFSQYLHEEEKKDPELQKIYSHLVQESDRLTRLIDELLLLSRFDKAGPEEIDTERTDLSELAHRVAAEMRLKAEDKGITLEVKPGKAAFVEVNPLLMSHAIANLIDNAIKYSDAGTRVRIETSVRQKEAVIQIRDQGIGINEDEIPRVQERFYRARNANSAKGSGLGLSICKEIVEKCNGSLVVESEKGSGTTVSIVLPLFGSYKTVTRLL</sequence>
<dbReference type="SUPFAM" id="SSF158472">
    <property type="entry name" value="HAMP domain-like"/>
    <property type="match status" value="1"/>
</dbReference>
<dbReference type="PROSITE" id="PS50885">
    <property type="entry name" value="HAMP"/>
    <property type="match status" value="1"/>
</dbReference>
<organism evidence="17 18">
    <name type="scientific">Cohnella pontilimi</name>
    <dbReference type="NCBI Taxonomy" id="2564100"/>
    <lineage>
        <taxon>Bacteria</taxon>
        <taxon>Bacillati</taxon>
        <taxon>Bacillota</taxon>
        <taxon>Bacilli</taxon>
        <taxon>Bacillales</taxon>
        <taxon>Paenibacillaceae</taxon>
        <taxon>Cohnella</taxon>
    </lineage>
</organism>
<dbReference type="CDD" id="cd00082">
    <property type="entry name" value="HisKA"/>
    <property type="match status" value="1"/>
</dbReference>
<name>A0A4V5LRA6_9BACL</name>
<dbReference type="CDD" id="cd06225">
    <property type="entry name" value="HAMP"/>
    <property type="match status" value="1"/>
</dbReference>
<dbReference type="OrthoDB" id="9786919at2"/>
<keyword evidence="18" id="KW-1185">Reference proteome</keyword>
<evidence type="ECO:0000256" key="7">
    <source>
        <dbReference type="ARBA" id="ARBA00022692"/>
    </source>
</evidence>
<keyword evidence="8" id="KW-0547">Nucleotide-binding</keyword>
<evidence type="ECO:0000256" key="13">
    <source>
        <dbReference type="ARBA" id="ARBA00023136"/>
    </source>
</evidence>
<evidence type="ECO:0000259" key="15">
    <source>
        <dbReference type="PROSITE" id="PS50109"/>
    </source>
</evidence>
<keyword evidence="6" id="KW-0808">Transferase</keyword>
<evidence type="ECO:0000313" key="18">
    <source>
        <dbReference type="Proteomes" id="UP000309673"/>
    </source>
</evidence>
<dbReference type="InterPro" id="IPR003661">
    <property type="entry name" value="HisK_dim/P_dom"/>
</dbReference>
<dbReference type="CDD" id="cd00075">
    <property type="entry name" value="HATPase"/>
    <property type="match status" value="1"/>
</dbReference>
<evidence type="ECO:0000256" key="8">
    <source>
        <dbReference type="ARBA" id="ARBA00022741"/>
    </source>
</evidence>
<dbReference type="FunFam" id="1.10.287.130:FF:000001">
    <property type="entry name" value="Two-component sensor histidine kinase"/>
    <property type="match status" value="1"/>
</dbReference>
<keyword evidence="13 14" id="KW-0472">Membrane</keyword>
<evidence type="ECO:0000256" key="10">
    <source>
        <dbReference type="ARBA" id="ARBA00022840"/>
    </source>
</evidence>
<comment type="catalytic activity">
    <reaction evidence="1">
        <text>ATP + protein L-histidine = ADP + protein N-phospho-L-histidine.</text>
        <dbReference type="EC" id="2.7.13.3"/>
    </reaction>
</comment>
<evidence type="ECO:0000256" key="12">
    <source>
        <dbReference type="ARBA" id="ARBA00023012"/>
    </source>
</evidence>
<comment type="subcellular location">
    <subcellularLocation>
        <location evidence="2">Cell membrane</location>
        <topology evidence="2">Multi-pass membrane protein</topology>
    </subcellularLocation>
</comment>
<reference evidence="17 18" key="1">
    <citation type="submission" date="2019-04" db="EMBL/GenBank/DDBJ databases">
        <title>Cohnella sp. nov., isolated from soil.</title>
        <authorList>
            <person name="Kim W."/>
        </authorList>
    </citation>
    <scope>NUCLEOTIDE SEQUENCE [LARGE SCALE GENOMIC DNA]</scope>
    <source>
        <strain evidence="17 18">CAU 1483</strain>
    </source>
</reference>
<dbReference type="PANTHER" id="PTHR45528">
    <property type="entry name" value="SENSOR HISTIDINE KINASE CPXA"/>
    <property type="match status" value="1"/>
</dbReference>
<dbReference type="SMART" id="SM00387">
    <property type="entry name" value="HATPase_c"/>
    <property type="match status" value="1"/>
</dbReference>
<dbReference type="InterPro" id="IPR003594">
    <property type="entry name" value="HATPase_dom"/>
</dbReference>
<dbReference type="FunFam" id="3.30.565.10:FF:000006">
    <property type="entry name" value="Sensor histidine kinase WalK"/>
    <property type="match status" value="1"/>
</dbReference>
<dbReference type="Pfam" id="PF02518">
    <property type="entry name" value="HATPase_c"/>
    <property type="match status" value="1"/>
</dbReference>
<evidence type="ECO:0000313" key="17">
    <source>
        <dbReference type="EMBL" id="TJY37669.1"/>
    </source>
</evidence>
<evidence type="ECO:0000256" key="6">
    <source>
        <dbReference type="ARBA" id="ARBA00022679"/>
    </source>
</evidence>
<dbReference type="InterPro" id="IPR005467">
    <property type="entry name" value="His_kinase_dom"/>
</dbReference>
<dbReference type="GO" id="GO:0000155">
    <property type="term" value="F:phosphorelay sensor kinase activity"/>
    <property type="evidence" value="ECO:0007669"/>
    <property type="project" value="InterPro"/>
</dbReference>
<dbReference type="PRINTS" id="PR00344">
    <property type="entry name" value="BCTRLSENSOR"/>
</dbReference>
<dbReference type="InterPro" id="IPR004358">
    <property type="entry name" value="Sig_transdc_His_kin-like_C"/>
</dbReference>
<keyword evidence="7 14" id="KW-0812">Transmembrane</keyword>
<evidence type="ECO:0000256" key="3">
    <source>
        <dbReference type="ARBA" id="ARBA00012438"/>
    </source>
</evidence>
<keyword evidence="11 14" id="KW-1133">Transmembrane helix</keyword>
<dbReference type="SUPFAM" id="SSF47384">
    <property type="entry name" value="Homodimeric domain of signal transducing histidine kinase"/>
    <property type="match status" value="1"/>
</dbReference>
<dbReference type="Gene3D" id="6.10.340.10">
    <property type="match status" value="1"/>
</dbReference>
<dbReference type="PROSITE" id="PS50109">
    <property type="entry name" value="HIS_KIN"/>
    <property type="match status" value="1"/>
</dbReference>
<keyword evidence="5" id="KW-0597">Phosphoprotein</keyword>
<keyword evidence="12" id="KW-0902">Two-component regulatory system</keyword>
<evidence type="ECO:0000256" key="9">
    <source>
        <dbReference type="ARBA" id="ARBA00022777"/>
    </source>
</evidence>
<dbReference type="Proteomes" id="UP000309673">
    <property type="component" value="Unassembled WGS sequence"/>
</dbReference>
<feature type="domain" description="HAMP" evidence="16">
    <location>
        <begin position="186"/>
        <end position="237"/>
    </location>
</feature>
<evidence type="ECO:0000256" key="1">
    <source>
        <dbReference type="ARBA" id="ARBA00000085"/>
    </source>
</evidence>
<dbReference type="Pfam" id="PF00672">
    <property type="entry name" value="HAMP"/>
    <property type="match status" value="1"/>
</dbReference>
<proteinExistence type="predicted"/>
<accession>A0A4V5LRA6</accession>
<comment type="caution">
    <text evidence="17">The sequence shown here is derived from an EMBL/GenBank/DDBJ whole genome shotgun (WGS) entry which is preliminary data.</text>
</comment>
<dbReference type="Gene3D" id="1.10.287.130">
    <property type="match status" value="1"/>
</dbReference>
<dbReference type="SMART" id="SM00388">
    <property type="entry name" value="HisKA"/>
    <property type="match status" value="1"/>
</dbReference>
<dbReference type="SUPFAM" id="SSF55874">
    <property type="entry name" value="ATPase domain of HSP90 chaperone/DNA topoisomerase II/histidine kinase"/>
    <property type="match status" value="1"/>
</dbReference>
<gene>
    <name evidence="17" type="ORF">E5161_20505</name>
</gene>
<dbReference type="InterPro" id="IPR050398">
    <property type="entry name" value="HssS/ArlS-like"/>
</dbReference>
<dbReference type="GO" id="GO:0005886">
    <property type="term" value="C:plasma membrane"/>
    <property type="evidence" value="ECO:0007669"/>
    <property type="project" value="UniProtKB-SubCell"/>
</dbReference>
<protein>
    <recommendedName>
        <fullName evidence="3">histidine kinase</fullName>
        <ecNumber evidence="3">2.7.13.3</ecNumber>
    </recommendedName>
</protein>
<dbReference type="PANTHER" id="PTHR45528:SF1">
    <property type="entry name" value="SENSOR HISTIDINE KINASE CPXA"/>
    <property type="match status" value="1"/>
</dbReference>
<dbReference type="InterPro" id="IPR003660">
    <property type="entry name" value="HAMP_dom"/>
</dbReference>
<dbReference type="InterPro" id="IPR036890">
    <property type="entry name" value="HATPase_C_sf"/>
</dbReference>
<keyword evidence="9 17" id="KW-0418">Kinase</keyword>
<keyword evidence="10" id="KW-0067">ATP-binding</keyword>
<feature type="domain" description="Histidine kinase" evidence="15">
    <location>
        <begin position="245"/>
        <end position="460"/>
    </location>
</feature>
<evidence type="ECO:0000256" key="4">
    <source>
        <dbReference type="ARBA" id="ARBA00022475"/>
    </source>
</evidence>
<dbReference type="Pfam" id="PF00512">
    <property type="entry name" value="HisKA"/>
    <property type="match status" value="1"/>
</dbReference>
<evidence type="ECO:0000256" key="11">
    <source>
        <dbReference type="ARBA" id="ARBA00022989"/>
    </source>
</evidence>
<dbReference type="GO" id="GO:0005524">
    <property type="term" value="F:ATP binding"/>
    <property type="evidence" value="ECO:0007669"/>
    <property type="project" value="UniProtKB-KW"/>
</dbReference>